<feature type="transmembrane region" description="Helical" evidence="2">
    <location>
        <begin position="85"/>
        <end position="106"/>
    </location>
</feature>
<sequence>MFLTDATATSPPIAKEAPPMIALFRTIDLALDIYTYIIIASAIFSWLYAFNVVNSGNRFVASIGEFLYKVTEPVLRPIRNLLPNLGGIDISPIILLLIIFFIRQFMWTTLLPLFL</sequence>
<dbReference type="PANTHER" id="PTHR33219:SF14">
    <property type="entry name" value="PROTEIN COFACTOR ASSEMBLY OF COMPLEX C SUBUNIT B CCB3, CHLOROPLASTIC-RELATED"/>
    <property type="match status" value="1"/>
</dbReference>
<accession>U4V8Y4</accession>
<organism evidence="3 4">
    <name type="scientific">Brucella intermedia 229E</name>
    <dbReference type="NCBI Taxonomy" id="1337887"/>
    <lineage>
        <taxon>Bacteria</taxon>
        <taxon>Pseudomonadati</taxon>
        <taxon>Pseudomonadota</taxon>
        <taxon>Alphaproteobacteria</taxon>
        <taxon>Hyphomicrobiales</taxon>
        <taxon>Brucellaceae</taxon>
        <taxon>Brucella/Ochrobactrum group</taxon>
        <taxon>Brucella</taxon>
    </lineage>
</organism>
<dbReference type="Pfam" id="PF02325">
    <property type="entry name" value="CCB3_YggT"/>
    <property type="match status" value="1"/>
</dbReference>
<proteinExistence type="inferred from homology"/>
<dbReference type="PATRIC" id="fig|1337887.3.peg.3429"/>
<evidence type="ECO:0000313" key="4">
    <source>
        <dbReference type="Proteomes" id="UP000016842"/>
    </source>
</evidence>
<comment type="caution">
    <text evidence="3">The sequence shown here is derived from an EMBL/GenBank/DDBJ whole genome shotgun (WGS) entry which is preliminary data.</text>
</comment>
<gene>
    <name evidence="3" type="ORF">Q644_23240</name>
</gene>
<dbReference type="GO" id="GO:0016020">
    <property type="term" value="C:membrane"/>
    <property type="evidence" value="ECO:0007669"/>
    <property type="project" value="InterPro"/>
</dbReference>
<evidence type="ECO:0000256" key="1">
    <source>
        <dbReference type="ARBA" id="ARBA00010894"/>
    </source>
</evidence>
<dbReference type="PANTHER" id="PTHR33219">
    <property type="entry name" value="YLMG HOMOLOG PROTEIN 2, CHLOROPLASTIC"/>
    <property type="match status" value="1"/>
</dbReference>
<name>U4V8Y4_9HYPH</name>
<comment type="similarity">
    <text evidence="1">Belongs to the YggT family.</text>
</comment>
<keyword evidence="2" id="KW-0812">Transmembrane</keyword>
<keyword evidence="2" id="KW-0472">Membrane</keyword>
<evidence type="ECO:0000313" key="3">
    <source>
        <dbReference type="EMBL" id="ERM01139.1"/>
    </source>
</evidence>
<dbReference type="EMBL" id="ASXJ01000194">
    <property type="protein sequence ID" value="ERM01139.1"/>
    <property type="molecule type" value="Genomic_DNA"/>
</dbReference>
<dbReference type="AlphaFoldDB" id="U4V8Y4"/>
<feature type="transmembrane region" description="Helical" evidence="2">
    <location>
        <begin position="33"/>
        <end position="53"/>
    </location>
</feature>
<dbReference type="Proteomes" id="UP000016842">
    <property type="component" value="Unassembled WGS sequence"/>
</dbReference>
<evidence type="ECO:0000256" key="2">
    <source>
        <dbReference type="SAM" id="Phobius"/>
    </source>
</evidence>
<dbReference type="InterPro" id="IPR003425">
    <property type="entry name" value="CCB3/YggT"/>
</dbReference>
<reference evidence="3 4" key="1">
    <citation type="journal article" date="2014" name="FEMS Microbiol. Lett.">
        <title>Genome sequencing analysis reveals virulence-related gene content of Ochrobactrum intermedium strain 229E, a urease-positive strain isolated from the human gastric niche.</title>
        <authorList>
            <person name="Kulkarni G.J."/>
            <person name="Shetty S."/>
            <person name="Dharne M.S."/>
            <person name="Shouche Y.S."/>
        </authorList>
    </citation>
    <scope>NUCLEOTIDE SEQUENCE [LARGE SCALE GENOMIC DNA]</scope>
    <source>
        <strain evidence="3 4">229E</strain>
    </source>
</reference>
<keyword evidence="2" id="KW-1133">Transmembrane helix</keyword>
<protein>
    <submittedName>
        <fullName evidence="3">Membrane protein</fullName>
    </submittedName>
</protein>